<evidence type="ECO:0000313" key="2">
    <source>
        <dbReference type="Proteomes" id="UP000740926"/>
    </source>
</evidence>
<sequence length="380" mass="40542">MCVHRQQGHAERFGEAVAGGPPAGAGGDAGAGCALRAVARRIRIGAIGDDLAVADLDDALCVLGHAHVMGDDDDGVAFGMQLTEDRHHFLAGFRVECAGRFIGQDHLATIHQRARDRYALLLAAGQLARLVVHAVTQAQPLQQLLGTRVAHRAGAAGVYRWHFHVAARIQIAQQVVALEDETEMLAAQPRQRIRRHLLGGLAVHPVAALGRPVEAAENVHQRRFSRSRRADDGDELTGIDAQRDVLQHHPLTGGGAIGARHPAQFQQCVGHVHIPSRLVGSAAAPLGAWPTTTFSPSRRPVRICTVVAVRRPVVTARSRTRPLASTTCTVARWPRVSSDSVSAVSGTCNALATRASCRVTFTVIDGFNARPGLAPSRRPA</sequence>
<keyword evidence="2" id="KW-1185">Reference proteome</keyword>
<dbReference type="EMBL" id="JAANIU010004549">
    <property type="protein sequence ID" value="KAG1554821.1"/>
    <property type="molecule type" value="Genomic_DNA"/>
</dbReference>
<evidence type="ECO:0000313" key="1">
    <source>
        <dbReference type="EMBL" id="KAG1554821.1"/>
    </source>
</evidence>
<dbReference type="AntiFam" id="ANF00095">
    <property type="entry name" value="Shadow ORF (opposite ABC transporters)"/>
</dbReference>
<protein>
    <submittedName>
        <fullName evidence="1">Uncharacterized protein</fullName>
    </submittedName>
</protein>
<dbReference type="AntiFam" id="ANF00159">
    <property type="entry name" value="Shadow ORF (opposite uvrA)"/>
</dbReference>
<comment type="caution">
    <text evidence="1">The sequence shown here is derived from an EMBL/GenBank/DDBJ whole genome shotgun (WGS) entry which is preliminary data.</text>
</comment>
<proteinExistence type="predicted"/>
<accession>A0A9P7CI18</accession>
<reference evidence="1 2" key="1">
    <citation type="journal article" date="2020" name="Microb. Genom.">
        <title>Genetic diversity of clinical and environmental Mucorales isolates obtained from an investigation of mucormycosis cases among solid organ transplant recipients.</title>
        <authorList>
            <person name="Nguyen M.H."/>
            <person name="Kaul D."/>
            <person name="Muto C."/>
            <person name="Cheng S.J."/>
            <person name="Richter R.A."/>
            <person name="Bruno V.M."/>
            <person name="Liu G."/>
            <person name="Beyhan S."/>
            <person name="Sundermann A.J."/>
            <person name="Mounaud S."/>
            <person name="Pasculle A.W."/>
            <person name="Nierman W.C."/>
            <person name="Driscoll E."/>
            <person name="Cumbie R."/>
            <person name="Clancy C.J."/>
            <person name="Dupont C.L."/>
        </authorList>
    </citation>
    <scope>NUCLEOTIDE SEQUENCE [LARGE SCALE GENOMIC DNA]</scope>
    <source>
        <strain evidence="1 2">GL24</strain>
    </source>
</reference>
<organism evidence="1 2">
    <name type="scientific">Rhizopus delemar</name>
    <dbReference type="NCBI Taxonomy" id="936053"/>
    <lineage>
        <taxon>Eukaryota</taxon>
        <taxon>Fungi</taxon>
        <taxon>Fungi incertae sedis</taxon>
        <taxon>Mucoromycota</taxon>
        <taxon>Mucoromycotina</taxon>
        <taxon>Mucoromycetes</taxon>
        <taxon>Mucorales</taxon>
        <taxon>Mucorineae</taxon>
        <taxon>Rhizopodaceae</taxon>
        <taxon>Rhizopus</taxon>
    </lineage>
</organism>
<dbReference type="AlphaFoldDB" id="A0A9P7CI18"/>
<dbReference type="AntiFam" id="ANF00142">
    <property type="entry name" value="Shadow ORF (opposite yadG)"/>
</dbReference>
<name>A0A9P7CI18_9FUNG</name>
<dbReference type="Proteomes" id="UP000740926">
    <property type="component" value="Unassembled WGS sequence"/>
</dbReference>
<gene>
    <name evidence="1" type="ORF">G6F50_012938</name>
</gene>